<dbReference type="Proteomes" id="UP000022611">
    <property type="component" value="Unassembled WGS sequence"/>
</dbReference>
<keyword evidence="3" id="KW-0732">Signal</keyword>
<evidence type="ECO:0000256" key="2">
    <source>
        <dbReference type="ARBA" id="ARBA00023276"/>
    </source>
</evidence>
<dbReference type="SUPFAM" id="SSF50939">
    <property type="entry name" value="Sialidases"/>
    <property type="match status" value="1"/>
</dbReference>
<evidence type="ECO:0000259" key="4">
    <source>
        <dbReference type="Pfam" id="PF14870"/>
    </source>
</evidence>
<dbReference type="RefSeq" id="WP_024265031.1">
    <property type="nucleotide sequence ID" value="NZ_AFOY02000015.1"/>
</dbReference>
<protein>
    <submittedName>
        <fullName evidence="5">Glycosyl hydrolase</fullName>
    </submittedName>
</protein>
<dbReference type="OrthoDB" id="9813892at2"/>
<name>A0A010SKK7_PSEFL</name>
<evidence type="ECO:0000313" key="6">
    <source>
        <dbReference type="Proteomes" id="UP000022611"/>
    </source>
</evidence>
<dbReference type="GO" id="GO:0009523">
    <property type="term" value="C:photosystem II"/>
    <property type="evidence" value="ECO:0007669"/>
    <property type="project" value="UniProtKB-KW"/>
</dbReference>
<dbReference type="eggNOG" id="COG4447">
    <property type="taxonomic scope" value="Bacteria"/>
</dbReference>
<dbReference type="HOGENOM" id="CLU_063224_1_0_6"/>
<dbReference type="CDD" id="cd15482">
    <property type="entry name" value="Sialidase_non-viral"/>
    <property type="match status" value="1"/>
</dbReference>
<dbReference type="InterPro" id="IPR028203">
    <property type="entry name" value="PSII_CF48-like_dom"/>
</dbReference>
<dbReference type="GO" id="GO:0016787">
    <property type="term" value="F:hydrolase activity"/>
    <property type="evidence" value="ECO:0007669"/>
    <property type="project" value="UniProtKB-KW"/>
</dbReference>
<organism evidence="5 6">
    <name type="scientific">Pseudomonas fluorescens HK44</name>
    <dbReference type="NCBI Taxonomy" id="1042209"/>
    <lineage>
        <taxon>Bacteria</taxon>
        <taxon>Pseudomonadati</taxon>
        <taxon>Pseudomonadota</taxon>
        <taxon>Gammaproteobacteria</taxon>
        <taxon>Pseudomonadales</taxon>
        <taxon>Pseudomonadaceae</taxon>
        <taxon>Pseudomonas</taxon>
    </lineage>
</organism>
<dbReference type="Gene3D" id="2.130.10.10">
    <property type="entry name" value="YVTN repeat-like/Quinoprotein amine dehydrogenase"/>
    <property type="match status" value="2"/>
</dbReference>
<dbReference type="Pfam" id="PF14870">
    <property type="entry name" value="PSII_BNR"/>
    <property type="match status" value="1"/>
</dbReference>
<accession>A0A010SKK7</accession>
<feature type="domain" description="Photosynthesis system II assembly factor Ycf48/Hcf136-like" evidence="4">
    <location>
        <begin position="41"/>
        <end position="116"/>
    </location>
</feature>
<reference evidence="5 6" key="1">
    <citation type="journal article" date="2011" name="J. Bacteriol.">
        <title>Draft genome sequence of the polycyclic aromatic hydrocarbon-degrading, genetically engineered bioluminescent bioreporter Pseudomonas fluorescens HK44.</title>
        <authorList>
            <person name="Chauhan A."/>
            <person name="Layton A.C."/>
            <person name="Williams D.E."/>
            <person name="Smartt A.E."/>
            <person name="Ripp S."/>
            <person name="Karpinets T.V."/>
            <person name="Brown S.D."/>
            <person name="Sayler G.S."/>
        </authorList>
    </citation>
    <scope>NUCLEOTIDE SEQUENCE [LARGE SCALE GENOMIC DNA]</scope>
    <source>
        <strain evidence="5 6">HK44</strain>
    </source>
</reference>
<dbReference type="InterPro" id="IPR015943">
    <property type="entry name" value="WD40/YVTN_repeat-like_dom_sf"/>
</dbReference>
<evidence type="ECO:0000256" key="3">
    <source>
        <dbReference type="SAM" id="SignalP"/>
    </source>
</evidence>
<feature type="chain" id="PRO_5001457212" evidence="3">
    <location>
        <begin position="29"/>
        <end position="356"/>
    </location>
</feature>
<keyword evidence="5" id="KW-0378">Hydrolase</keyword>
<feature type="signal peptide" evidence="3">
    <location>
        <begin position="1"/>
        <end position="28"/>
    </location>
</feature>
<proteinExistence type="predicted"/>
<dbReference type="PANTHER" id="PTHR47199">
    <property type="entry name" value="PHOTOSYSTEM II STABILITY/ASSEMBLY FACTOR HCF136, CHLOROPLASTIC"/>
    <property type="match status" value="1"/>
</dbReference>
<dbReference type="AlphaFoldDB" id="A0A010SKK7"/>
<keyword evidence="2" id="KW-0604">Photosystem II</keyword>
<dbReference type="PATRIC" id="fig|1042209.11.peg.3909"/>
<sequence>MNNKNHAAACVLSLCLVGWIGQMSFAHTATSRDVVDTLEQKALISVQTSRVALNTAASAGERLVVAGVRGTILYSDDQGQHWNQANVPVSVSLTSLCFNDKAVGWAVGHRGVILKTVDGGQNWVRQLDGFRAAQAILQQYHDDPEHGDDARRLVEEGADKPFLAVQCMGAGRALAVGAYGLAFATGDGEHWTPALSVLAGSDSHHINAVQLLGGQVYLAGELGALMRIDTDLQHFTRLDEPYDGSFFGLLATPSNALLALGLRGHLFRSDDRGSSWHAVTLATSKSLTGATLLSDGSVLLADESGAGWLSRDDGRSFRQVSPEQRFPLVALLATRDGGSLAVGTQGITRFSPGALR</sequence>
<dbReference type="InterPro" id="IPR036278">
    <property type="entry name" value="Sialidase_sf"/>
</dbReference>
<dbReference type="GO" id="GO:0015979">
    <property type="term" value="P:photosynthesis"/>
    <property type="evidence" value="ECO:0007669"/>
    <property type="project" value="UniProtKB-KW"/>
</dbReference>
<evidence type="ECO:0000313" key="5">
    <source>
        <dbReference type="EMBL" id="EXF93540.1"/>
    </source>
</evidence>
<evidence type="ECO:0000256" key="1">
    <source>
        <dbReference type="ARBA" id="ARBA00022531"/>
    </source>
</evidence>
<dbReference type="PANTHER" id="PTHR47199:SF2">
    <property type="entry name" value="PHOTOSYSTEM II STABILITY_ASSEMBLY FACTOR HCF136, CHLOROPLASTIC"/>
    <property type="match status" value="1"/>
</dbReference>
<keyword evidence="1" id="KW-0602">Photosynthesis</keyword>
<comment type="caution">
    <text evidence="5">The sequence shown here is derived from an EMBL/GenBank/DDBJ whole genome shotgun (WGS) entry which is preliminary data.</text>
</comment>
<dbReference type="EMBL" id="AFOY02000015">
    <property type="protein sequence ID" value="EXF93540.1"/>
    <property type="molecule type" value="Genomic_DNA"/>
</dbReference>
<gene>
    <name evidence="5" type="ORF">HK44_007635</name>
</gene>